<dbReference type="AlphaFoldDB" id="A0AAD6M9Q2"/>
<feature type="transmembrane region" description="Helical" evidence="1">
    <location>
        <begin position="95"/>
        <end position="121"/>
    </location>
</feature>
<evidence type="ECO:0000313" key="2">
    <source>
        <dbReference type="EMBL" id="KAJ6981089.1"/>
    </source>
</evidence>
<accession>A0AAD6M9Q2</accession>
<keyword evidence="3" id="KW-1185">Reference proteome</keyword>
<feature type="transmembrane region" description="Helical" evidence="1">
    <location>
        <begin position="153"/>
        <end position="176"/>
    </location>
</feature>
<keyword evidence="1" id="KW-0812">Transmembrane</keyword>
<protein>
    <submittedName>
        <fullName evidence="2">Uncharacterized protein</fullName>
    </submittedName>
</protein>
<proteinExistence type="predicted"/>
<keyword evidence="1" id="KW-1133">Transmembrane helix</keyword>
<dbReference type="Proteomes" id="UP001164929">
    <property type="component" value="Chromosome 10"/>
</dbReference>
<dbReference type="EMBL" id="JAQIZT010000010">
    <property type="protein sequence ID" value="KAJ6981089.1"/>
    <property type="molecule type" value="Genomic_DNA"/>
</dbReference>
<evidence type="ECO:0000256" key="1">
    <source>
        <dbReference type="SAM" id="Phobius"/>
    </source>
</evidence>
<keyword evidence="1" id="KW-0472">Membrane</keyword>
<reference evidence="2" key="1">
    <citation type="journal article" date="2023" name="Mol. Ecol. Resour.">
        <title>Chromosome-level genome assembly of a triploid poplar Populus alba 'Berolinensis'.</title>
        <authorList>
            <person name="Chen S."/>
            <person name="Yu Y."/>
            <person name="Wang X."/>
            <person name="Wang S."/>
            <person name="Zhang T."/>
            <person name="Zhou Y."/>
            <person name="He R."/>
            <person name="Meng N."/>
            <person name="Wang Y."/>
            <person name="Liu W."/>
            <person name="Liu Z."/>
            <person name="Liu J."/>
            <person name="Guo Q."/>
            <person name="Huang H."/>
            <person name="Sederoff R.R."/>
            <person name="Wang G."/>
            <person name="Qu G."/>
            <person name="Chen S."/>
        </authorList>
    </citation>
    <scope>NUCLEOTIDE SEQUENCE</scope>
    <source>
        <strain evidence="2">SC-2020</strain>
    </source>
</reference>
<feature type="transmembrane region" description="Helical" evidence="1">
    <location>
        <begin position="16"/>
        <end position="36"/>
    </location>
</feature>
<organism evidence="2 3">
    <name type="scientific">Populus alba x Populus x berolinensis</name>
    <dbReference type="NCBI Taxonomy" id="444605"/>
    <lineage>
        <taxon>Eukaryota</taxon>
        <taxon>Viridiplantae</taxon>
        <taxon>Streptophyta</taxon>
        <taxon>Embryophyta</taxon>
        <taxon>Tracheophyta</taxon>
        <taxon>Spermatophyta</taxon>
        <taxon>Magnoliopsida</taxon>
        <taxon>eudicotyledons</taxon>
        <taxon>Gunneridae</taxon>
        <taxon>Pentapetalae</taxon>
        <taxon>rosids</taxon>
        <taxon>fabids</taxon>
        <taxon>Malpighiales</taxon>
        <taxon>Salicaceae</taxon>
        <taxon>Saliceae</taxon>
        <taxon>Populus</taxon>
    </lineage>
</organism>
<name>A0AAD6M9Q2_9ROSI</name>
<feature type="transmembrane region" description="Helical" evidence="1">
    <location>
        <begin position="56"/>
        <end position="75"/>
    </location>
</feature>
<sequence>MPPLGTLADSLGYRCWGLSLLGASTADAIGCCHVYLTWRFLNGDGISTMIDYRSKWSLSLSVGSYILAGWFALIGDDVLDLENYQLVAVITQENYVLVLYAAWLTMVFTMGGGSLIISLVADACLSLPPGTHYGEGEVLSPKIWSYCSAEQRVCFLLVCRFGLSLMLAIIGCSSWSS</sequence>
<gene>
    <name evidence="2" type="ORF">NC653_024470</name>
</gene>
<comment type="caution">
    <text evidence="2">The sequence shown here is derived from an EMBL/GenBank/DDBJ whole genome shotgun (WGS) entry which is preliminary data.</text>
</comment>
<evidence type="ECO:0000313" key="3">
    <source>
        <dbReference type="Proteomes" id="UP001164929"/>
    </source>
</evidence>